<reference evidence="1 2" key="3">
    <citation type="submission" date="2019-11" db="EMBL/GenBank/DDBJ databases">
        <title>A de novo genome assembly of a pear dwarfing rootstock.</title>
        <authorList>
            <person name="Wang F."/>
            <person name="Wang J."/>
            <person name="Li S."/>
            <person name="Zhang Y."/>
            <person name="Fang M."/>
            <person name="Ma L."/>
            <person name="Zhao Y."/>
            <person name="Jiang S."/>
        </authorList>
    </citation>
    <scope>NUCLEOTIDE SEQUENCE [LARGE SCALE GENOMIC DNA]</scope>
    <source>
        <strain evidence="1">S2</strain>
        <tissue evidence="1">Leaf</tissue>
    </source>
</reference>
<comment type="caution">
    <text evidence="1">The sequence shown here is derived from an EMBL/GenBank/DDBJ whole genome shotgun (WGS) entry which is preliminary data.</text>
</comment>
<reference evidence="1 2" key="1">
    <citation type="submission" date="2019-09" db="EMBL/GenBank/DDBJ databases">
        <authorList>
            <person name="Ou C."/>
        </authorList>
    </citation>
    <scope>NUCLEOTIDE SEQUENCE [LARGE SCALE GENOMIC DNA]</scope>
    <source>
        <strain evidence="1">S2</strain>
        <tissue evidence="1">Leaf</tissue>
    </source>
</reference>
<keyword evidence="2" id="KW-1185">Reference proteome</keyword>
<evidence type="ECO:0000313" key="1">
    <source>
        <dbReference type="EMBL" id="KAB2595963.1"/>
    </source>
</evidence>
<reference evidence="2" key="2">
    <citation type="submission" date="2019-10" db="EMBL/GenBank/DDBJ databases">
        <title>A de novo genome assembly of a pear dwarfing rootstock.</title>
        <authorList>
            <person name="Wang F."/>
            <person name="Wang J."/>
            <person name="Li S."/>
            <person name="Zhang Y."/>
            <person name="Fang M."/>
            <person name="Ma L."/>
            <person name="Zhao Y."/>
            <person name="Jiang S."/>
        </authorList>
    </citation>
    <scope>NUCLEOTIDE SEQUENCE [LARGE SCALE GENOMIC DNA]</scope>
</reference>
<dbReference type="AlphaFoldDB" id="A0A5N5EZN6"/>
<gene>
    <name evidence="1" type="ORF">D8674_031413</name>
</gene>
<evidence type="ECO:0000313" key="2">
    <source>
        <dbReference type="Proteomes" id="UP000327157"/>
    </source>
</evidence>
<dbReference type="EMBL" id="SMOL01000781">
    <property type="protein sequence ID" value="KAB2595963.1"/>
    <property type="molecule type" value="Genomic_DNA"/>
</dbReference>
<dbReference type="OrthoDB" id="1571022at2759"/>
<name>A0A5N5EZN6_9ROSA</name>
<organism evidence="1 2">
    <name type="scientific">Pyrus ussuriensis x Pyrus communis</name>
    <dbReference type="NCBI Taxonomy" id="2448454"/>
    <lineage>
        <taxon>Eukaryota</taxon>
        <taxon>Viridiplantae</taxon>
        <taxon>Streptophyta</taxon>
        <taxon>Embryophyta</taxon>
        <taxon>Tracheophyta</taxon>
        <taxon>Spermatophyta</taxon>
        <taxon>Magnoliopsida</taxon>
        <taxon>eudicotyledons</taxon>
        <taxon>Gunneridae</taxon>
        <taxon>Pentapetalae</taxon>
        <taxon>rosids</taxon>
        <taxon>fabids</taxon>
        <taxon>Rosales</taxon>
        <taxon>Rosaceae</taxon>
        <taxon>Amygdaloideae</taxon>
        <taxon>Maleae</taxon>
        <taxon>Pyrus</taxon>
    </lineage>
</organism>
<sequence>MATSAIKGRPWTQKEGEALCRAYRWVSENSVKGSSQTSEGVWTHPPQERFGPTPMFRNVFSNAENGKAKDDLAFQHEMVSSLRLMAEQNAFVVEEMNYRHEERAKQIQEEMDDRNMQRNTSDYTPMSKTYFDRKKRKIMTQWELFTSDYTPTMADEDDDYSL</sequence>
<dbReference type="Proteomes" id="UP000327157">
    <property type="component" value="Chromosome 7"/>
</dbReference>
<protein>
    <submittedName>
        <fullName evidence="1">Uncharacterized protein</fullName>
    </submittedName>
</protein>
<proteinExistence type="predicted"/>
<accession>A0A5N5EZN6</accession>